<keyword evidence="2" id="KW-0560">Oxidoreductase</keyword>
<gene>
    <name evidence="4" type="ORF">RxyAA322_24410</name>
</gene>
<evidence type="ECO:0000256" key="2">
    <source>
        <dbReference type="ARBA" id="ARBA00023002"/>
    </source>
</evidence>
<dbReference type="NCBIfam" id="TIGR03971">
    <property type="entry name" value="SDR_subfam_1"/>
    <property type="match status" value="1"/>
</dbReference>
<organism evidence="4 5">
    <name type="scientific">Rubrobacter xylanophilus</name>
    <dbReference type="NCBI Taxonomy" id="49319"/>
    <lineage>
        <taxon>Bacteria</taxon>
        <taxon>Bacillati</taxon>
        <taxon>Actinomycetota</taxon>
        <taxon>Rubrobacteria</taxon>
        <taxon>Rubrobacterales</taxon>
        <taxon>Rubrobacteraceae</taxon>
        <taxon>Rubrobacter</taxon>
    </lineage>
</organism>
<dbReference type="SUPFAM" id="SSF51735">
    <property type="entry name" value="NAD(P)-binding Rossmann-fold domains"/>
    <property type="match status" value="1"/>
</dbReference>
<evidence type="ECO:0000256" key="1">
    <source>
        <dbReference type="ARBA" id="ARBA00006484"/>
    </source>
</evidence>
<evidence type="ECO:0000313" key="4">
    <source>
        <dbReference type="EMBL" id="BBL80587.1"/>
    </source>
</evidence>
<accession>A0A510HPC1</accession>
<dbReference type="PANTHER" id="PTHR24321:SF8">
    <property type="entry name" value="ESTRADIOL 17-BETA-DEHYDROGENASE 8-RELATED"/>
    <property type="match status" value="1"/>
</dbReference>
<dbReference type="InterPro" id="IPR023985">
    <property type="entry name" value="SDR_subfam_1"/>
</dbReference>
<dbReference type="NCBIfam" id="NF009467">
    <property type="entry name" value="PRK12826.1-3"/>
    <property type="match status" value="1"/>
</dbReference>
<dbReference type="PROSITE" id="PS00061">
    <property type="entry name" value="ADH_SHORT"/>
    <property type="match status" value="1"/>
</dbReference>
<dbReference type="OrthoDB" id="5173603at2"/>
<dbReference type="PANTHER" id="PTHR24321">
    <property type="entry name" value="DEHYDROGENASES, SHORT CHAIN"/>
    <property type="match status" value="1"/>
</dbReference>
<name>A0A510HPC1_9ACTN</name>
<evidence type="ECO:0000313" key="5">
    <source>
        <dbReference type="Proteomes" id="UP000318065"/>
    </source>
</evidence>
<dbReference type="PRINTS" id="PR00080">
    <property type="entry name" value="SDRFAMILY"/>
</dbReference>
<reference evidence="4" key="1">
    <citation type="journal article" date="2019" name="Microbiol. Resour. Announc.">
        <title>Complete Genome Sequence of Rubrobacter xylanophilus Strain AA3-22, Isolated from Arima Onsen in Japan.</title>
        <authorList>
            <person name="Tomariguchi N."/>
            <person name="Miyazaki K."/>
        </authorList>
    </citation>
    <scope>NUCLEOTIDE SEQUENCE [LARGE SCALE GENOMIC DNA]</scope>
    <source>
        <strain evidence="4">AA3-22</strain>
    </source>
</reference>
<dbReference type="InterPro" id="IPR036291">
    <property type="entry name" value="NAD(P)-bd_dom_sf"/>
</dbReference>
<keyword evidence="5" id="KW-1185">Reference proteome</keyword>
<dbReference type="RefSeq" id="WP_143528576.1">
    <property type="nucleotide sequence ID" value="NZ_AP019791.1"/>
</dbReference>
<dbReference type="Proteomes" id="UP000318065">
    <property type="component" value="Chromosome"/>
</dbReference>
<dbReference type="Gene3D" id="3.40.50.720">
    <property type="entry name" value="NAD(P)-binding Rossmann-like Domain"/>
    <property type="match status" value="1"/>
</dbReference>
<keyword evidence="3" id="KW-0520">NAD</keyword>
<comment type="similarity">
    <text evidence="1">Belongs to the short-chain dehydrogenases/reductases (SDR) family.</text>
</comment>
<dbReference type="InterPro" id="IPR020904">
    <property type="entry name" value="Sc_DH/Rdtase_CS"/>
</dbReference>
<dbReference type="InterPro" id="IPR002347">
    <property type="entry name" value="SDR_fam"/>
</dbReference>
<dbReference type="EMBL" id="AP019791">
    <property type="protein sequence ID" value="BBL80587.1"/>
    <property type="molecule type" value="Genomic_DNA"/>
</dbReference>
<dbReference type="CDD" id="cd05233">
    <property type="entry name" value="SDR_c"/>
    <property type="match status" value="1"/>
</dbReference>
<dbReference type="PRINTS" id="PR00081">
    <property type="entry name" value="GDHRDH"/>
</dbReference>
<sequence>MEGRRTLLLEDRVALITGAARGQGRSHALTLAREGADIIACDICEPISSAPYPMGSREELEQTARMVAELGRRVVAQKADVRSLEQLRAVVERGLSELGRIDVVCANAGVISYAPSWRITEEQWRETLETNLTGAWHTCRAVIPHMMERGEGGSIILTGSTAAVVGFENLAHYVSAKHGLVGLMKTLANELAPHRIRVNIVHPTSVDTAMIHNEATYRLFVPGADRTPTREEAARAFRTLNALPVPWVEPEDVSNAVLWLASDHSRYVTGQQLRVDAGAAEKARR</sequence>
<dbReference type="Pfam" id="PF13561">
    <property type="entry name" value="adh_short_C2"/>
    <property type="match status" value="1"/>
</dbReference>
<proteinExistence type="inferred from homology"/>
<dbReference type="FunFam" id="3.40.50.720:FF:000084">
    <property type="entry name" value="Short-chain dehydrogenase reductase"/>
    <property type="match status" value="1"/>
</dbReference>
<protein>
    <submittedName>
        <fullName evidence="4">Putative short chain dehydrogenase/reductase</fullName>
    </submittedName>
</protein>
<evidence type="ECO:0000256" key="3">
    <source>
        <dbReference type="ARBA" id="ARBA00023027"/>
    </source>
</evidence>
<dbReference type="AlphaFoldDB" id="A0A510HPC1"/>
<dbReference type="GO" id="GO:0016491">
    <property type="term" value="F:oxidoreductase activity"/>
    <property type="evidence" value="ECO:0007669"/>
    <property type="project" value="UniProtKB-KW"/>
</dbReference>